<dbReference type="Proteomes" id="UP000266841">
    <property type="component" value="Unassembled WGS sequence"/>
</dbReference>
<dbReference type="EMBL" id="AGNL01036204">
    <property type="protein sequence ID" value="EJK54202.1"/>
    <property type="molecule type" value="Genomic_DNA"/>
</dbReference>
<sequence length="196" mass="21839">ARLTFDQLLGRSVDYQAGDEAAVHGTSDAGASSAICGNHIMRAGKHWATFIFGWEAAGCRSVGVIRPLPGWDQRRLDEFHIANQGLWRAMLRERISRWEGDVHFCRIFLSGYCWYSNLEGVRNQRSDWDGFDNFDEDIDTLGMLLDLDSGTLSVYQNGKRVGILKDGLAGVYCWFTSFGGIGGSLSIMRGYDVIDA</sequence>
<gene>
    <name evidence="1" type="ORF">THAOC_26230</name>
</gene>
<reference evidence="1 2" key="1">
    <citation type="journal article" date="2012" name="Genome Biol.">
        <title>Genome and low-iron response of an oceanic diatom adapted to chronic iron limitation.</title>
        <authorList>
            <person name="Lommer M."/>
            <person name="Specht M."/>
            <person name="Roy A.S."/>
            <person name="Kraemer L."/>
            <person name="Andreson R."/>
            <person name="Gutowska M.A."/>
            <person name="Wolf J."/>
            <person name="Bergner S.V."/>
            <person name="Schilhabel M.B."/>
            <person name="Klostermeier U.C."/>
            <person name="Beiko R.G."/>
            <person name="Rosenstiel P."/>
            <person name="Hippler M."/>
            <person name="Laroche J."/>
        </authorList>
    </citation>
    <scope>NUCLEOTIDE SEQUENCE [LARGE SCALE GENOMIC DNA]</scope>
    <source>
        <strain evidence="1 2">CCMP1005</strain>
    </source>
</reference>
<dbReference type="OrthoDB" id="295536at2759"/>
<accession>K0S5S9</accession>
<name>K0S5S9_THAOC</name>
<evidence type="ECO:0000313" key="2">
    <source>
        <dbReference type="Proteomes" id="UP000266841"/>
    </source>
</evidence>
<protein>
    <recommendedName>
        <fullName evidence="3">B30.2/SPRY domain-containing protein</fullName>
    </recommendedName>
</protein>
<comment type="caution">
    <text evidence="1">The sequence shown here is derived from an EMBL/GenBank/DDBJ whole genome shotgun (WGS) entry which is preliminary data.</text>
</comment>
<dbReference type="AlphaFoldDB" id="K0S5S9"/>
<feature type="non-terminal residue" evidence="1">
    <location>
        <position position="1"/>
    </location>
</feature>
<keyword evidence="2" id="KW-1185">Reference proteome</keyword>
<proteinExistence type="predicted"/>
<evidence type="ECO:0000313" key="1">
    <source>
        <dbReference type="EMBL" id="EJK54202.1"/>
    </source>
</evidence>
<dbReference type="InterPro" id="IPR043136">
    <property type="entry name" value="B30.2/SPRY_sf"/>
</dbReference>
<organism evidence="1 2">
    <name type="scientific">Thalassiosira oceanica</name>
    <name type="common">Marine diatom</name>
    <dbReference type="NCBI Taxonomy" id="159749"/>
    <lineage>
        <taxon>Eukaryota</taxon>
        <taxon>Sar</taxon>
        <taxon>Stramenopiles</taxon>
        <taxon>Ochrophyta</taxon>
        <taxon>Bacillariophyta</taxon>
        <taxon>Coscinodiscophyceae</taxon>
        <taxon>Thalassiosirophycidae</taxon>
        <taxon>Thalassiosirales</taxon>
        <taxon>Thalassiosiraceae</taxon>
        <taxon>Thalassiosira</taxon>
    </lineage>
</organism>
<evidence type="ECO:0008006" key="3">
    <source>
        <dbReference type="Google" id="ProtNLM"/>
    </source>
</evidence>
<dbReference type="Gene3D" id="2.60.120.920">
    <property type="match status" value="1"/>
</dbReference>